<sequence length="631" mass="72381">MLNKQENDKTKTDRDLYIYWMSWIKRSKKKQPVKSWEKAEKMLLVDEEKNKGKKSPYLSGFRLLYERLKSYLDQIDPTFDVVPSTAYFSDEFSTKAAECDKRYLDYVWAEQKMQIRQSQKLDSTLVRNCGYVLLGFDTKKWMPKLSYLKSTKFYSDPDCDGIKENAKAQAYEEDISIEEFVAEYKQVDIKAVLKNAGNVLTNEQQVEMPEDVDAKMFKTIKIYHIFAKGAAALRKNDSEKEIPEKKDVAQLLETEPKRYLQFVEGYKKPLFDGDWPYDIDNDEFPISELMFNTLSGDYYSYTDNDHMARTDELCDAILSDAEENSYFAGKKKFAGSATASDLPRTTIEDFINDPKRSYLENMLDPNGNPKIKQIDTGKFEYGIMRAFELFHNIRKESSSLGELLSTSAQEYKDVTALAVRVQDANSHQHVNRRLSGPLGYEESIKEDAIKVLEVAHQYVPALSIVKVSSPTIDDFGIETENTEMQRLPWLQAKEAVNAGGKLIQLGVDAIVGEELAQYWREGQPQMEFKLSTNVRVKKGSTRETTQENKAAIMKQFYLEVLQPLYVATNRMDLAANYIKQMGQMAGIDHIDENLPTQDDAKKVMQKNEEQEQIAKQTAMNEANEGAQPQGV</sequence>
<dbReference type="EMBL" id="MT144670">
    <property type="protein sequence ID" value="QJH97021.1"/>
    <property type="molecule type" value="Genomic_DNA"/>
</dbReference>
<gene>
    <name evidence="2" type="ORF">TM448B00894_0017</name>
</gene>
<reference evidence="2" key="1">
    <citation type="submission" date="2020-03" db="EMBL/GenBank/DDBJ databases">
        <title>The deep terrestrial virosphere.</title>
        <authorList>
            <person name="Holmfeldt K."/>
            <person name="Nilsson E."/>
            <person name="Simone D."/>
            <person name="Lopez-Fernandez M."/>
            <person name="Wu X."/>
            <person name="de Brujin I."/>
            <person name="Lundin D."/>
            <person name="Andersson A."/>
            <person name="Bertilsson S."/>
            <person name="Dopson M."/>
        </authorList>
    </citation>
    <scope>NUCLEOTIDE SEQUENCE</scope>
    <source>
        <strain evidence="2">TM448B00894</strain>
    </source>
</reference>
<accession>A0A6M3XGW4</accession>
<proteinExistence type="predicted"/>
<evidence type="ECO:0000313" key="2">
    <source>
        <dbReference type="EMBL" id="QJH97021.1"/>
    </source>
</evidence>
<name>A0A6M3XGW4_9ZZZZ</name>
<evidence type="ECO:0000256" key="1">
    <source>
        <dbReference type="SAM" id="MobiDB-lite"/>
    </source>
</evidence>
<protein>
    <submittedName>
        <fullName evidence="2">Uncharacterized protein</fullName>
    </submittedName>
</protein>
<dbReference type="AlphaFoldDB" id="A0A6M3XGW4"/>
<organism evidence="2">
    <name type="scientific">viral metagenome</name>
    <dbReference type="NCBI Taxonomy" id="1070528"/>
    <lineage>
        <taxon>unclassified sequences</taxon>
        <taxon>metagenomes</taxon>
        <taxon>organismal metagenomes</taxon>
    </lineage>
</organism>
<feature type="region of interest" description="Disordered" evidence="1">
    <location>
        <begin position="603"/>
        <end position="631"/>
    </location>
</feature>